<dbReference type="Proteomes" id="UP000262832">
    <property type="component" value="Chromosome I"/>
</dbReference>
<accession>A0ABN5PB67</accession>
<evidence type="ECO:0000256" key="1">
    <source>
        <dbReference type="SAM" id="Phobius"/>
    </source>
</evidence>
<evidence type="ECO:0000313" key="2">
    <source>
        <dbReference type="EMBL" id="AXY00468.1"/>
    </source>
</evidence>
<gene>
    <name evidence="2" type="ORF">D1115_03690</name>
</gene>
<feature type="transmembrane region" description="Helical" evidence="1">
    <location>
        <begin position="98"/>
        <end position="115"/>
    </location>
</feature>
<keyword evidence="1" id="KW-0812">Transmembrane</keyword>
<keyword evidence="1" id="KW-1133">Transmembrane helix</keyword>
<proteinExistence type="predicted"/>
<feature type="transmembrane region" description="Helical" evidence="1">
    <location>
        <begin position="27"/>
        <end position="46"/>
    </location>
</feature>
<dbReference type="EMBL" id="CP032093">
    <property type="protein sequence ID" value="AXY00468.1"/>
    <property type="molecule type" value="Genomic_DNA"/>
</dbReference>
<organism evidence="2 3">
    <name type="scientific">Vibrio alfacsensis</name>
    <dbReference type="NCBI Taxonomy" id="1074311"/>
    <lineage>
        <taxon>Bacteria</taxon>
        <taxon>Pseudomonadati</taxon>
        <taxon>Pseudomonadota</taxon>
        <taxon>Gammaproteobacteria</taxon>
        <taxon>Vibrionales</taxon>
        <taxon>Vibrionaceae</taxon>
        <taxon>Vibrio</taxon>
    </lineage>
</organism>
<keyword evidence="1" id="KW-0472">Membrane</keyword>
<dbReference type="RefSeq" id="WP_128810326.1">
    <property type="nucleotide sequence ID" value="NZ_CP032093.1"/>
</dbReference>
<protein>
    <submittedName>
        <fullName evidence="2">Uncharacterized protein</fullName>
    </submittedName>
</protein>
<sequence length="144" mass="16657">MLQDLAKGKISHAYINKQLLESIYAKVMVKIWGLLLFQVVIMSILISKPHAFRIEDKNLVTLIEEAFHIFTQKELDSMLRKYSKVEYNIGYQKSHVEYFAVLGFILSFVFVFVYLSMSKLKERAIGANKNRIIGSSKALVSRYT</sequence>
<reference evidence="2 3" key="1">
    <citation type="submission" date="2018-08" db="EMBL/GenBank/DDBJ databases">
        <title>Genomic taxonomy of the Vibrionaceae family.</title>
        <authorList>
            <person name="Gomez-Gil B."/>
            <person name="Tanaka M."/>
            <person name="Sawabe T."/>
            <person name="Enciso-Ibarra K."/>
        </authorList>
    </citation>
    <scope>NUCLEOTIDE SEQUENCE [LARGE SCALE GENOMIC DNA]</scope>
    <source>
        <strain evidence="2 3">CAIM 1831</strain>
    </source>
</reference>
<name>A0ABN5PB67_9VIBR</name>
<evidence type="ECO:0000313" key="3">
    <source>
        <dbReference type="Proteomes" id="UP000262832"/>
    </source>
</evidence>
<keyword evidence="3" id="KW-1185">Reference proteome</keyword>